<proteinExistence type="inferred from homology"/>
<dbReference type="Pfam" id="PF22725">
    <property type="entry name" value="GFO_IDH_MocA_C3"/>
    <property type="match status" value="1"/>
</dbReference>
<dbReference type="RefSeq" id="WP_341410946.1">
    <property type="nucleotide sequence ID" value="NZ_JBBUTH010000007.1"/>
</dbReference>
<dbReference type="InterPro" id="IPR050984">
    <property type="entry name" value="Gfo/Idh/MocA_domain"/>
</dbReference>
<dbReference type="Proteomes" id="UP001365405">
    <property type="component" value="Unassembled WGS sequence"/>
</dbReference>
<reference evidence="5 6" key="1">
    <citation type="submission" date="2024-04" db="EMBL/GenBank/DDBJ databases">
        <title>Novel species of the genus Ideonella isolated from streams.</title>
        <authorList>
            <person name="Lu H."/>
        </authorList>
    </citation>
    <scope>NUCLEOTIDE SEQUENCE [LARGE SCALE GENOMIC DNA]</scope>
    <source>
        <strain evidence="5 6">DXS22W</strain>
    </source>
</reference>
<dbReference type="PANTHER" id="PTHR22604">
    <property type="entry name" value="OXIDOREDUCTASES"/>
    <property type="match status" value="1"/>
</dbReference>
<evidence type="ECO:0000256" key="1">
    <source>
        <dbReference type="ARBA" id="ARBA00010928"/>
    </source>
</evidence>
<accession>A0ABU9CHU6</accession>
<evidence type="ECO:0000256" key="2">
    <source>
        <dbReference type="ARBA" id="ARBA00023002"/>
    </source>
</evidence>
<dbReference type="SUPFAM" id="SSF51735">
    <property type="entry name" value="NAD(P)-binding Rossmann-fold domains"/>
    <property type="match status" value="1"/>
</dbReference>
<dbReference type="Gene3D" id="3.30.360.10">
    <property type="entry name" value="Dihydrodipicolinate Reductase, domain 2"/>
    <property type="match status" value="1"/>
</dbReference>
<dbReference type="InterPro" id="IPR055170">
    <property type="entry name" value="GFO_IDH_MocA-like_dom"/>
</dbReference>
<feature type="domain" description="Gfo/Idh/MocA-like oxidoreductase N-terminal" evidence="3">
    <location>
        <begin position="5"/>
        <end position="126"/>
    </location>
</feature>
<dbReference type="PANTHER" id="PTHR22604:SF105">
    <property type="entry name" value="TRANS-1,2-DIHYDROBENZENE-1,2-DIOL DEHYDROGENASE"/>
    <property type="match status" value="1"/>
</dbReference>
<keyword evidence="2" id="KW-0560">Oxidoreductase</keyword>
<organism evidence="5 6">
    <name type="scientific">Pseudaquabacterium inlustre</name>
    <dbReference type="NCBI Taxonomy" id="2984192"/>
    <lineage>
        <taxon>Bacteria</taxon>
        <taxon>Pseudomonadati</taxon>
        <taxon>Pseudomonadota</taxon>
        <taxon>Betaproteobacteria</taxon>
        <taxon>Burkholderiales</taxon>
        <taxon>Sphaerotilaceae</taxon>
        <taxon>Pseudaquabacterium</taxon>
    </lineage>
</organism>
<evidence type="ECO:0000313" key="6">
    <source>
        <dbReference type="Proteomes" id="UP001365405"/>
    </source>
</evidence>
<protein>
    <submittedName>
        <fullName evidence="5">Gfo/Idh/MocA family oxidoreductase</fullName>
    </submittedName>
</protein>
<name>A0ABU9CHU6_9BURK</name>
<dbReference type="Gene3D" id="3.40.50.720">
    <property type="entry name" value="NAD(P)-binding Rossmann-like Domain"/>
    <property type="match status" value="1"/>
</dbReference>
<evidence type="ECO:0000259" key="3">
    <source>
        <dbReference type="Pfam" id="PF01408"/>
    </source>
</evidence>
<evidence type="ECO:0000259" key="4">
    <source>
        <dbReference type="Pfam" id="PF22725"/>
    </source>
</evidence>
<comment type="similarity">
    <text evidence="1">Belongs to the Gfo/Idh/MocA family.</text>
</comment>
<feature type="domain" description="GFO/IDH/MocA-like oxidoreductase" evidence="4">
    <location>
        <begin position="137"/>
        <end position="259"/>
    </location>
</feature>
<dbReference type="EMBL" id="JBBUTH010000007">
    <property type="protein sequence ID" value="MEK8051258.1"/>
    <property type="molecule type" value="Genomic_DNA"/>
</dbReference>
<gene>
    <name evidence="5" type="ORF">AACH10_13490</name>
</gene>
<keyword evidence="6" id="KW-1185">Reference proteome</keyword>
<dbReference type="SUPFAM" id="SSF55347">
    <property type="entry name" value="Glyceraldehyde-3-phosphate dehydrogenase-like, C-terminal domain"/>
    <property type="match status" value="1"/>
</dbReference>
<dbReference type="InterPro" id="IPR036291">
    <property type="entry name" value="NAD(P)-bd_dom_sf"/>
</dbReference>
<dbReference type="Pfam" id="PF01408">
    <property type="entry name" value="GFO_IDH_MocA"/>
    <property type="match status" value="1"/>
</dbReference>
<comment type="caution">
    <text evidence="5">The sequence shown here is derived from an EMBL/GenBank/DDBJ whole genome shotgun (WGS) entry which is preliminary data.</text>
</comment>
<sequence length="338" mass="36177">MSSFAWGLIGPGRIAHRFAEVVQQRPGMHLHAVQGRDAGRAQAFAAQWARAGRPVPQVAADVAALLADPAVDGVYIATPHAQHAQAIEACLQAGKAVLCEKPLVATLPQAQRVVALARERGVFLMEALWTRFLPAVAAARAWLDAGEIGAVQHVQSSFCFAAPYEPDSRIWNPALAGGALLDLGVYNLAMSRWALEPAPGRCPPLARLHVDGALAPTGVDRRVAGSLVFDGGAVAQFVCAVDGQGENALSIQGERGCIRLAEPFWGATQATLQRHGQPPVLLQRPHEINGFEGEIDEAVRCVRAGLPESPTMPLDETLALAGWMQEIRRRLGVRYPFD</sequence>
<evidence type="ECO:0000313" key="5">
    <source>
        <dbReference type="EMBL" id="MEK8051258.1"/>
    </source>
</evidence>
<dbReference type="InterPro" id="IPR000683">
    <property type="entry name" value="Gfo/Idh/MocA-like_OxRdtase_N"/>
</dbReference>